<keyword evidence="1" id="KW-0812">Transmembrane</keyword>
<feature type="transmembrane region" description="Helical" evidence="1">
    <location>
        <begin position="7"/>
        <end position="29"/>
    </location>
</feature>
<keyword evidence="3" id="KW-1185">Reference proteome</keyword>
<feature type="transmembrane region" description="Helical" evidence="1">
    <location>
        <begin position="78"/>
        <end position="95"/>
    </location>
</feature>
<feature type="transmembrane region" description="Helical" evidence="1">
    <location>
        <begin position="130"/>
        <end position="154"/>
    </location>
</feature>
<dbReference type="AlphaFoldDB" id="A0A812QZD0"/>
<gene>
    <name evidence="2" type="primary">Ankrd23</name>
    <name evidence="2" type="ORF">SNAT2548_LOCUS22454</name>
</gene>
<proteinExistence type="predicted"/>
<keyword evidence="1" id="KW-1133">Transmembrane helix</keyword>
<reference evidence="2" key="1">
    <citation type="submission" date="2021-02" db="EMBL/GenBank/DDBJ databases">
        <authorList>
            <person name="Dougan E. K."/>
            <person name="Rhodes N."/>
            <person name="Thang M."/>
            <person name="Chan C."/>
        </authorList>
    </citation>
    <scope>NUCLEOTIDE SEQUENCE</scope>
</reference>
<evidence type="ECO:0000256" key="1">
    <source>
        <dbReference type="SAM" id="Phobius"/>
    </source>
</evidence>
<comment type="caution">
    <text evidence="2">The sequence shown here is derived from an EMBL/GenBank/DDBJ whole genome shotgun (WGS) entry which is preliminary data.</text>
</comment>
<dbReference type="EMBL" id="CAJNDS010002290">
    <property type="protein sequence ID" value="CAE7412867.1"/>
    <property type="molecule type" value="Genomic_DNA"/>
</dbReference>
<name>A0A812QZD0_9DINO</name>
<protein>
    <submittedName>
        <fullName evidence="2">Ankrd23 protein</fullName>
    </submittedName>
</protein>
<organism evidence="2 3">
    <name type="scientific">Symbiodinium natans</name>
    <dbReference type="NCBI Taxonomy" id="878477"/>
    <lineage>
        <taxon>Eukaryota</taxon>
        <taxon>Sar</taxon>
        <taxon>Alveolata</taxon>
        <taxon>Dinophyceae</taxon>
        <taxon>Suessiales</taxon>
        <taxon>Symbiodiniaceae</taxon>
        <taxon>Symbiodinium</taxon>
    </lineage>
</organism>
<dbReference type="OrthoDB" id="406454at2759"/>
<keyword evidence="1" id="KW-0472">Membrane</keyword>
<evidence type="ECO:0000313" key="2">
    <source>
        <dbReference type="EMBL" id="CAE7412867.1"/>
    </source>
</evidence>
<dbReference type="Proteomes" id="UP000604046">
    <property type="component" value="Unassembled WGS sequence"/>
</dbReference>
<sequence length="253" mass="28472">MSGWQHLYINVCLATYVIHMGSLLCWLWVSGRGWYRMFKVGGVPSSEYEFWVVRLFFVMAVADGLRGVDGLYDTFEDGSFVSVWGSVTIGARFVAWWVRDLLGFLILLLFHSFTVRWTHTALELPMPGTLVAMVRIACATGTVGFAIGLCGVLATNKQLWQVFCMVSVLPYNAMSCFMCGRHLWNVLPRIAELVPENDAETTKFLERSRATAKRMLAAHLIMLSAFPALIHQKVAIGQNPLIAHLPAAWPLWR</sequence>
<accession>A0A812QZD0</accession>
<evidence type="ECO:0000313" key="3">
    <source>
        <dbReference type="Proteomes" id="UP000604046"/>
    </source>
</evidence>
<feature type="transmembrane region" description="Helical" evidence="1">
    <location>
        <begin position="101"/>
        <end position="118"/>
    </location>
</feature>